<proteinExistence type="predicted"/>
<reference evidence="1" key="1">
    <citation type="journal article" date="2023" name="G3 (Bethesda)">
        <title>A reference genome for the long-term kleptoplast-retaining sea slug Elysia crispata morphotype clarki.</title>
        <authorList>
            <person name="Eastman K.E."/>
            <person name="Pendleton A.L."/>
            <person name="Shaikh M.A."/>
            <person name="Suttiyut T."/>
            <person name="Ogas R."/>
            <person name="Tomko P."/>
            <person name="Gavelis G."/>
            <person name="Widhalm J.R."/>
            <person name="Wisecaver J.H."/>
        </authorList>
    </citation>
    <scope>NUCLEOTIDE SEQUENCE</scope>
    <source>
        <strain evidence="1">ECLA1</strain>
    </source>
</reference>
<evidence type="ECO:0000313" key="2">
    <source>
        <dbReference type="Proteomes" id="UP001283361"/>
    </source>
</evidence>
<name>A0AAE0YW37_9GAST</name>
<gene>
    <name evidence="1" type="ORF">RRG08_004154</name>
</gene>
<organism evidence="1 2">
    <name type="scientific">Elysia crispata</name>
    <name type="common">lettuce slug</name>
    <dbReference type="NCBI Taxonomy" id="231223"/>
    <lineage>
        <taxon>Eukaryota</taxon>
        <taxon>Metazoa</taxon>
        <taxon>Spiralia</taxon>
        <taxon>Lophotrochozoa</taxon>
        <taxon>Mollusca</taxon>
        <taxon>Gastropoda</taxon>
        <taxon>Heterobranchia</taxon>
        <taxon>Euthyneura</taxon>
        <taxon>Panpulmonata</taxon>
        <taxon>Sacoglossa</taxon>
        <taxon>Placobranchoidea</taxon>
        <taxon>Plakobranchidae</taxon>
        <taxon>Elysia</taxon>
    </lineage>
</organism>
<comment type="caution">
    <text evidence="1">The sequence shown here is derived from an EMBL/GenBank/DDBJ whole genome shotgun (WGS) entry which is preliminary data.</text>
</comment>
<dbReference type="EMBL" id="JAWDGP010005274">
    <property type="protein sequence ID" value="KAK3758333.1"/>
    <property type="molecule type" value="Genomic_DNA"/>
</dbReference>
<dbReference type="Proteomes" id="UP001283361">
    <property type="component" value="Unassembled WGS sequence"/>
</dbReference>
<protein>
    <submittedName>
        <fullName evidence="1">Uncharacterized protein</fullName>
    </submittedName>
</protein>
<sequence length="71" mass="8275">MHNYVHVFSTSRWVQDWFCVEGPALSLYKNQFRFNATDSEWVTLDLYLFNSAQLDVGLFDNGSGRNARIIL</sequence>
<dbReference type="AlphaFoldDB" id="A0AAE0YW37"/>
<keyword evidence="2" id="KW-1185">Reference proteome</keyword>
<evidence type="ECO:0000313" key="1">
    <source>
        <dbReference type="EMBL" id="KAK3758333.1"/>
    </source>
</evidence>
<accession>A0AAE0YW37</accession>